<accession>A0A1N7MKT7</accession>
<evidence type="ECO:0000313" key="2">
    <source>
        <dbReference type="EMBL" id="SIS86632.1"/>
    </source>
</evidence>
<dbReference type="Proteomes" id="UP000186246">
    <property type="component" value="Unassembled WGS sequence"/>
</dbReference>
<sequence length="86" mass="10192">MEVLLSSIAKNDIRLLMRVFKAEKERKDKYFLDKLKDTVQQIVKDSMQIGIKNKEMQVIKIENLPVTIHYIFEDNNHLLITAVFKE</sequence>
<evidence type="ECO:0000313" key="4">
    <source>
        <dbReference type="Proteomes" id="UP000238314"/>
    </source>
</evidence>
<dbReference type="STRING" id="551459.SAMN05421796_1059"/>
<dbReference type="AlphaFoldDB" id="A0A1N7MKT7"/>
<reference evidence="1 4" key="1">
    <citation type="submission" date="2016-11" db="EMBL/GenBank/DDBJ databases">
        <title>Whole genomes of Flavobacteriaceae.</title>
        <authorList>
            <person name="Stine C."/>
            <person name="Li C."/>
            <person name="Tadesse D."/>
        </authorList>
    </citation>
    <scope>NUCLEOTIDE SEQUENCE [LARGE SCALE GENOMIC DNA]</scope>
    <source>
        <strain evidence="1 4">DSM 21068</strain>
    </source>
</reference>
<name>A0A1N7MKT7_9FLAO</name>
<reference evidence="2" key="3">
    <citation type="submission" date="2017-01" db="EMBL/GenBank/DDBJ databases">
        <authorList>
            <person name="Mah S.A."/>
            <person name="Swanson W.J."/>
            <person name="Moy G.W."/>
            <person name="Vacquier V.D."/>
        </authorList>
    </citation>
    <scope>NUCLEOTIDE SEQUENCE [LARGE SCALE GENOMIC DNA]</scope>
    <source>
        <strain evidence="2">DSM 21068</strain>
    </source>
</reference>
<keyword evidence="4" id="KW-1185">Reference proteome</keyword>
<dbReference type="RefSeq" id="WP_076451688.1">
    <property type="nucleotide sequence ID" value="NZ_FTOJ01000005.1"/>
</dbReference>
<proteinExistence type="predicted"/>
<reference evidence="3" key="2">
    <citation type="submission" date="2017-01" db="EMBL/GenBank/DDBJ databases">
        <authorList>
            <person name="Varghese N."/>
            <person name="Submissions S."/>
        </authorList>
    </citation>
    <scope>NUCLEOTIDE SEQUENCE [LARGE SCALE GENOMIC DNA]</scope>
    <source>
        <strain evidence="3">DSM 21068</strain>
    </source>
</reference>
<dbReference type="OrthoDB" id="1263337at2"/>
<gene>
    <name evidence="1" type="ORF">B0A70_14645</name>
    <name evidence="2" type="ORF">SAMN05421796_1059</name>
</gene>
<evidence type="ECO:0000313" key="1">
    <source>
        <dbReference type="EMBL" id="PQA90277.1"/>
    </source>
</evidence>
<dbReference type="Proteomes" id="UP000238314">
    <property type="component" value="Unassembled WGS sequence"/>
</dbReference>
<organism evidence="2 3">
    <name type="scientific">Chryseobacterium piscicola</name>
    <dbReference type="NCBI Taxonomy" id="551459"/>
    <lineage>
        <taxon>Bacteria</taxon>
        <taxon>Pseudomonadati</taxon>
        <taxon>Bacteroidota</taxon>
        <taxon>Flavobacteriia</taxon>
        <taxon>Flavobacteriales</taxon>
        <taxon>Weeksellaceae</taxon>
        <taxon>Chryseobacterium group</taxon>
        <taxon>Chryseobacterium</taxon>
    </lineage>
</organism>
<evidence type="ECO:0000313" key="3">
    <source>
        <dbReference type="Proteomes" id="UP000186246"/>
    </source>
</evidence>
<dbReference type="EMBL" id="FTOJ01000005">
    <property type="protein sequence ID" value="SIS86632.1"/>
    <property type="molecule type" value="Genomic_DNA"/>
</dbReference>
<evidence type="ECO:0008006" key="5">
    <source>
        <dbReference type="Google" id="ProtNLM"/>
    </source>
</evidence>
<dbReference type="EMBL" id="MUGO01000025">
    <property type="protein sequence ID" value="PQA90277.1"/>
    <property type="molecule type" value="Genomic_DNA"/>
</dbReference>
<protein>
    <recommendedName>
        <fullName evidence="5">Type II toxin-antitoxin system RelE/ParE family toxin</fullName>
    </recommendedName>
</protein>